<evidence type="ECO:0000259" key="3">
    <source>
        <dbReference type="PROSITE" id="PS50089"/>
    </source>
</evidence>
<dbReference type="PROSITE" id="PS50089">
    <property type="entry name" value="ZF_RING_2"/>
    <property type="match status" value="1"/>
</dbReference>
<dbReference type="InterPro" id="IPR001841">
    <property type="entry name" value="Znf_RING"/>
</dbReference>
<dbReference type="Gene3D" id="3.30.40.10">
    <property type="entry name" value="Zinc/RING finger domain, C3HC4 (zinc finger)"/>
    <property type="match status" value="1"/>
</dbReference>
<organism evidence="4">
    <name type="scientific">Amphora coffeiformis</name>
    <dbReference type="NCBI Taxonomy" id="265554"/>
    <lineage>
        <taxon>Eukaryota</taxon>
        <taxon>Sar</taxon>
        <taxon>Stramenopiles</taxon>
        <taxon>Ochrophyta</taxon>
        <taxon>Bacillariophyta</taxon>
        <taxon>Bacillariophyceae</taxon>
        <taxon>Bacillariophycidae</taxon>
        <taxon>Thalassiophysales</taxon>
        <taxon>Catenulaceae</taxon>
        <taxon>Amphora</taxon>
    </lineage>
</organism>
<feature type="domain" description="RING-type" evidence="3">
    <location>
        <begin position="194"/>
        <end position="236"/>
    </location>
</feature>
<dbReference type="PANTHER" id="PTHR45676">
    <property type="entry name" value="RING-H2 FINGER PROTEIN ATL51-RELATED"/>
    <property type="match status" value="1"/>
</dbReference>
<keyword evidence="1" id="KW-0863">Zinc-finger</keyword>
<protein>
    <recommendedName>
        <fullName evidence="3">RING-type domain-containing protein</fullName>
    </recommendedName>
</protein>
<keyword evidence="1" id="KW-0479">Metal-binding</keyword>
<keyword evidence="2" id="KW-1133">Transmembrane helix</keyword>
<keyword evidence="2" id="KW-0472">Membrane</keyword>
<keyword evidence="1" id="KW-0862">Zinc</keyword>
<dbReference type="InterPro" id="IPR013083">
    <property type="entry name" value="Znf_RING/FYVE/PHD"/>
</dbReference>
<proteinExistence type="predicted"/>
<dbReference type="GO" id="GO:0008270">
    <property type="term" value="F:zinc ion binding"/>
    <property type="evidence" value="ECO:0007669"/>
    <property type="project" value="UniProtKB-KW"/>
</dbReference>
<dbReference type="AlphaFoldDB" id="A0A7S3LB98"/>
<gene>
    <name evidence="4" type="ORF">ACOF00016_LOCUS13393</name>
</gene>
<dbReference type="EMBL" id="HBIM01017371">
    <property type="protein sequence ID" value="CAE0416335.1"/>
    <property type="molecule type" value="Transcribed_RNA"/>
</dbReference>
<accession>A0A7S3LB98</accession>
<dbReference type="Pfam" id="PF13639">
    <property type="entry name" value="zf-RING_2"/>
    <property type="match status" value="1"/>
</dbReference>
<dbReference type="PANTHER" id="PTHR45676:SF41">
    <property type="entry name" value="RING-H2 FINGER PROTEIN ATL66"/>
    <property type="match status" value="1"/>
</dbReference>
<evidence type="ECO:0000313" key="4">
    <source>
        <dbReference type="EMBL" id="CAE0416335.1"/>
    </source>
</evidence>
<name>A0A7S3LB98_9STRA</name>
<sequence>MSSLRFLEGGLLDQNSLQRQLTTSLALFETRILSAGEADDNVAGPSSATGNSSSSVPDDNAVMIAWYAFIGFAALVLGSLAILFAYKMYFQRVRGPALEARREEQSAIREAVLARMQANISKFTAQEDKQRTRDLCTLLRPQTMIMQAGDPRLGKCSKDTSECSTIGDDNEESILDIEQGSSSCVPGVSPASCCLICLEGWREGEMICQSAGCPHIFHQPCIVSWLVHHRDCPACRQTFLPDSSQEDKEEEEADEYHA</sequence>
<keyword evidence="2" id="KW-0812">Transmembrane</keyword>
<dbReference type="SUPFAM" id="SSF57850">
    <property type="entry name" value="RING/U-box"/>
    <property type="match status" value="1"/>
</dbReference>
<evidence type="ECO:0000256" key="2">
    <source>
        <dbReference type="SAM" id="Phobius"/>
    </source>
</evidence>
<reference evidence="4" key="1">
    <citation type="submission" date="2021-01" db="EMBL/GenBank/DDBJ databases">
        <authorList>
            <person name="Corre E."/>
            <person name="Pelletier E."/>
            <person name="Niang G."/>
            <person name="Scheremetjew M."/>
            <person name="Finn R."/>
            <person name="Kale V."/>
            <person name="Holt S."/>
            <person name="Cochrane G."/>
            <person name="Meng A."/>
            <person name="Brown T."/>
            <person name="Cohen L."/>
        </authorList>
    </citation>
    <scope>NUCLEOTIDE SEQUENCE</scope>
    <source>
        <strain evidence="4">CCMP127</strain>
    </source>
</reference>
<feature type="transmembrane region" description="Helical" evidence="2">
    <location>
        <begin position="64"/>
        <end position="86"/>
    </location>
</feature>
<evidence type="ECO:0000256" key="1">
    <source>
        <dbReference type="PROSITE-ProRule" id="PRU00175"/>
    </source>
</evidence>